<evidence type="ECO:0000256" key="1">
    <source>
        <dbReference type="SAM" id="SignalP"/>
    </source>
</evidence>
<proteinExistence type="predicted"/>
<dbReference type="AlphaFoldDB" id="A0A368XWW1"/>
<reference evidence="2 3" key="1">
    <citation type="submission" date="2018-07" db="EMBL/GenBank/DDBJ databases">
        <title>Genomic Encyclopedia of Type Strains, Phase IV (KMG-IV): sequencing the most valuable type-strain genomes for metagenomic binning, comparative biology and taxonomic classification.</title>
        <authorList>
            <person name="Goeker M."/>
        </authorList>
    </citation>
    <scope>NUCLEOTIDE SEQUENCE [LARGE SCALE GENOMIC DNA]</scope>
    <source>
        <strain evidence="2 3">DSM 27696</strain>
    </source>
</reference>
<dbReference type="OrthoDB" id="2823382at2"/>
<organism evidence="2 3">
    <name type="scientific">Saliterribacillus persicus</name>
    <dbReference type="NCBI Taxonomy" id="930114"/>
    <lineage>
        <taxon>Bacteria</taxon>
        <taxon>Bacillati</taxon>
        <taxon>Bacillota</taxon>
        <taxon>Bacilli</taxon>
        <taxon>Bacillales</taxon>
        <taxon>Bacillaceae</taxon>
        <taxon>Saliterribacillus</taxon>
    </lineage>
</organism>
<keyword evidence="2" id="KW-0762">Sugar transport</keyword>
<sequence length="434" mass="50083">MKYMKFLTILLSLLILTACNSLELNTFDNIVQKKPEVKENTQNKNKDAITIWATENIFEGAIEEYRSTFPNKEVKVVIQDMDNLVNIYQESIISGATPDIFMIPNNHLGQFSGIDGLENLKEPPYFEESYFSQYPDGLLRSAVDISGEKMYAMPLLSFPYVTFYREDILEEYGYPTEPKALSHYLSNKENFMRLASRLKENNHYILESEQSILIMLNRSQNYFDSDLQYLGEQGSFKKTIDASILIQENELSPHLNIWDNQGKEALKNDELVMFYMASYGVDLLQSWVPEQSGKWKIAELPFGLTGVEKDSGSSLAISSTSEHKLLAWEFIKIASRQMFSMYSEPREVEFFGGQEVNAIYKDILERGQKGQPLPLDRKAKFLWDVELSEFNYGKEITPESIEQLEKSIFETIRIDQRAIQNMLDNNPSMNESDQ</sequence>
<dbReference type="PANTHER" id="PTHR43649:SF12">
    <property type="entry name" value="DIACETYLCHITOBIOSE BINDING PROTEIN DASA"/>
    <property type="match status" value="1"/>
</dbReference>
<dbReference type="InterPro" id="IPR006059">
    <property type="entry name" value="SBP"/>
</dbReference>
<accession>A0A368XWW1</accession>
<dbReference type="PROSITE" id="PS51257">
    <property type="entry name" value="PROKAR_LIPOPROTEIN"/>
    <property type="match status" value="1"/>
</dbReference>
<dbReference type="PANTHER" id="PTHR43649">
    <property type="entry name" value="ARABINOSE-BINDING PROTEIN-RELATED"/>
    <property type="match status" value="1"/>
</dbReference>
<feature type="chain" id="PRO_5039661946" evidence="1">
    <location>
        <begin position="24"/>
        <end position="434"/>
    </location>
</feature>
<dbReference type="RefSeq" id="WP_114352521.1">
    <property type="nucleotide sequence ID" value="NZ_QPJJ01000005.1"/>
</dbReference>
<keyword evidence="2" id="KW-0813">Transport</keyword>
<evidence type="ECO:0000313" key="2">
    <source>
        <dbReference type="EMBL" id="RCW71969.1"/>
    </source>
</evidence>
<dbReference type="EMBL" id="QPJJ01000005">
    <property type="protein sequence ID" value="RCW71969.1"/>
    <property type="molecule type" value="Genomic_DNA"/>
</dbReference>
<protein>
    <submittedName>
        <fullName evidence="2">Multiple sugar transport system substrate-binding protein</fullName>
    </submittedName>
</protein>
<keyword evidence="1" id="KW-0732">Signal</keyword>
<dbReference type="Gene3D" id="3.40.190.10">
    <property type="entry name" value="Periplasmic binding protein-like II"/>
    <property type="match status" value="1"/>
</dbReference>
<keyword evidence="3" id="KW-1185">Reference proteome</keyword>
<gene>
    <name evidence="2" type="ORF">DFR57_105153</name>
</gene>
<comment type="caution">
    <text evidence="2">The sequence shown here is derived from an EMBL/GenBank/DDBJ whole genome shotgun (WGS) entry which is preliminary data.</text>
</comment>
<name>A0A368XWW1_9BACI</name>
<dbReference type="Proteomes" id="UP000252585">
    <property type="component" value="Unassembled WGS sequence"/>
</dbReference>
<evidence type="ECO:0000313" key="3">
    <source>
        <dbReference type="Proteomes" id="UP000252585"/>
    </source>
</evidence>
<feature type="signal peptide" evidence="1">
    <location>
        <begin position="1"/>
        <end position="23"/>
    </location>
</feature>
<dbReference type="Pfam" id="PF01547">
    <property type="entry name" value="SBP_bac_1"/>
    <property type="match status" value="1"/>
</dbReference>
<dbReference type="InterPro" id="IPR050490">
    <property type="entry name" value="Bact_solute-bd_prot1"/>
</dbReference>
<dbReference type="SUPFAM" id="SSF53850">
    <property type="entry name" value="Periplasmic binding protein-like II"/>
    <property type="match status" value="1"/>
</dbReference>